<feature type="transmembrane region" description="Helical" evidence="6">
    <location>
        <begin position="491"/>
        <end position="510"/>
    </location>
</feature>
<evidence type="ECO:0000256" key="1">
    <source>
        <dbReference type="ARBA" id="ARBA00004651"/>
    </source>
</evidence>
<comment type="subcellular location">
    <subcellularLocation>
        <location evidence="1">Cell membrane</location>
        <topology evidence="1">Multi-pass membrane protein</topology>
    </subcellularLocation>
</comment>
<keyword evidence="3 6" id="KW-0812">Transmembrane</keyword>
<reference evidence="9 10" key="1">
    <citation type="journal article" date="2015" name="Sci. Rep.">
        <title>Unraveling adaptation of Pontibacter korlensis to radiation and infertility in desert through complete genome and comparative transcriptomic analysis.</title>
        <authorList>
            <person name="Dai J."/>
            <person name="Dai W."/>
            <person name="Qiu C."/>
            <person name="Yang Z."/>
            <person name="Zhang Y."/>
            <person name="Zhou M."/>
            <person name="Zhang L."/>
            <person name="Fang C."/>
            <person name="Gao Q."/>
            <person name="Yang Q."/>
            <person name="Li X."/>
            <person name="Wang Z."/>
            <person name="Wang Z."/>
            <person name="Jia Z."/>
            <person name="Chen X."/>
        </authorList>
    </citation>
    <scope>NUCLEOTIDE SEQUENCE [LARGE SCALE GENOMIC DNA]</scope>
    <source>
        <strain evidence="9 10">X14-1T</strain>
    </source>
</reference>
<dbReference type="PATRIC" id="fig|400092.3.peg.4001"/>
<dbReference type="STRING" id="400092.PKOR_18265"/>
<sequence>MSDTIIHLPEKRSLNIRWLLKMGWRDSRRNRGRLALFISSIVLGIAALVAINSFADNLRADIDSQAKSLIGADLVVASNKEIEENQQQLLDSIAIGGDRSDEVRFVSMVQFKASGGTRLVQVRALERGGFPYYGAIETEPKVASRTFREGGRKALVDQTLLLQYNSKPGDSIQVGNQTFVIAGALHKIPGQSAMTATIAPAVYIPRQYLKETGLVQKGSRVSYYHYYKLAENTDPDKLVKKLEKRFDEAGFGYDTIESRKESTGKSYEDLARFLALVGFVALLLGCVGVASAVHVYIREKLATIGVLRCLGVSGKQAFLIYLFQVMAMGLIGSVVGAVLGSLIQLYLPELFKAFLPVEVTVAVSWAAILQGIAIGVVVAVLFALLPLLSIRKISPLITLRAGIEHVSKQPDKLRWVVYFLIIAFIFLFSYFQLGTWLQALSFTGGVLVAFVVLALIARLMMWLVKRFFPVNWGYVWRQSLANLYRPNNQTLLLTVSIGLGTALIATLFLMQRILLSEVAFAASENQPNMVLFDIQNSQKEEVAQLTKEQGLPILQMVPVVTMRLEEVNGLTGADVRADTTLEISERAFTREFRVTYRDSLINSEKSVEGTWKGTVTDPDRPIPISVEGRYAERLKAGLGDTLVFNVHGALVPTIITHLREIEWNRVQTNFLIVFPKGVLEEAPQFHVLMTRTQTDDEAAQFQQTLVRQFPNVSAIDLGLILETLDDILGKISFVIRFMALFSISTGLLVLIGSINNSKYQRVQESVLLRTLGASRKQILSINAFEYLLLGALAAGTGIILSLGASWALAVFSFEVAFVPDLSPLLPVFAGITTLTVFIGMLNSRGILNRPPLEVLRREAA</sequence>
<dbReference type="EMBL" id="CP009621">
    <property type="protein sequence ID" value="AKD04686.1"/>
    <property type="molecule type" value="Genomic_DNA"/>
</dbReference>
<feature type="domain" description="ABC3 transporter permease C-terminal" evidence="7">
    <location>
        <begin position="737"/>
        <end position="851"/>
    </location>
</feature>
<evidence type="ECO:0000256" key="6">
    <source>
        <dbReference type="SAM" id="Phobius"/>
    </source>
</evidence>
<dbReference type="InterPro" id="IPR025857">
    <property type="entry name" value="MacB_PCD"/>
</dbReference>
<dbReference type="InterPro" id="IPR038766">
    <property type="entry name" value="Membrane_comp_ABC_pdt"/>
</dbReference>
<keyword evidence="4 6" id="KW-1133">Transmembrane helix</keyword>
<dbReference type="PANTHER" id="PTHR30287:SF1">
    <property type="entry name" value="INNER MEMBRANE PROTEIN"/>
    <property type="match status" value="1"/>
</dbReference>
<organism evidence="9 10">
    <name type="scientific">Pontibacter korlensis</name>
    <dbReference type="NCBI Taxonomy" id="400092"/>
    <lineage>
        <taxon>Bacteria</taxon>
        <taxon>Pseudomonadati</taxon>
        <taxon>Bacteroidota</taxon>
        <taxon>Cytophagia</taxon>
        <taxon>Cytophagales</taxon>
        <taxon>Hymenobacteraceae</taxon>
        <taxon>Pontibacter</taxon>
    </lineage>
</organism>
<dbReference type="InterPro" id="IPR003838">
    <property type="entry name" value="ABC3_permease_C"/>
</dbReference>
<dbReference type="HOGENOM" id="CLU_009475_3_0_10"/>
<accession>A0A0E3UYR9</accession>
<evidence type="ECO:0000256" key="5">
    <source>
        <dbReference type="ARBA" id="ARBA00023136"/>
    </source>
</evidence>
<feature type="transmembrane region" description="Helical" evidence="6">
    <location>
        <begin position="367"/>
        <end position="390"/>
    </location>
</feature>
<dbReference type="Proteomes" id="UP000033109">
    <property type="component" value="Chromosome"/>
</dbReference>
<protein>
    <submittedName>
        <fullName evidence="9">ABC transporter permease</fullName>
    </submittedName>
</protein>
<proteinExistence type="predicted"/>
<dbReference type="PANTHER" id="PTHR30287">
    <property type="entry name" value="MEMBRANE COMPONENT OF PREDICTED ABC SUPERFAMILY METABOLITE UPTAKE TRANSPORTER"/>
    <property type="match status" value="1"/>
</dbReference>
<evidence type="ECO:0000313" key="9">
    <source>
        <dbReference type="EMBL" id="AKD04686.1"/>
    </source>
</evidence>
<feature type="transmembrane region" description="Helical" evidence="6">
    <location>
        <begin position="439"/>
        <end position="457"/>
    </location>
</feature>
<dbReference type="KEGG" id="pko:PKOR_18265"/>
<evidence type="ECO:0000256" key="2">
    <source>
        <dbReference type="ARBA" id="ARBA00022475"/>
    </source>
</evidence>
<evidence type="ECO:0000313" key="10">
    <source>
        <dbReference type="Proteomes" id="UP000033109"/>
    </source>
</evidence>
<evidence type="ECO:0000259" key="8">
    <source>
        <dbReference type="Pfam" id="PF12704"/>
    </source>
</evidence>
<dbReference type="RefSeq" id="WP_338047496.1">
    <property type="nucleotide sequence ID" value="NZ_CBCSCY010000008.1"/>
</dbReference>
<keyword evidence="10" id="KW-1185">Reference proteome</keyword>
<feature type="domain" description="ABC3 transporter permease C-terminal" evidence="7">
    <location>
        <begin position="276"/>
        <end position="395"/>
    </location>
</feature>
<feature type="transmembrane region" description="Helical" evidence="6">
    <location>
        <begin position="34"/>
        <end position="55"/>
    </location>
</feature>
<feature type="transmembrane region" description="Helical" evidence="6">
    <location>
        <begin position="415"/>
        <end position="433"/>
    </location>
</feature>
<feature type="transmembrane region" description="Helical" evidence="6">
    <location>
        <begin position="821"/>
        <end position="841"/>
    </location>
</feature>
<feature type="transmembrane region" description="Helical" evidence="6">
    <location>
        <begin position="273"/>
        <end position="297"/>
    </location>
</feature>
<evidence type="ECO:0000256" key="4">
    <source>
        <dbReference type="ARBA" id="ARBA00022989"/>
    </source>
</evidence>
<evidence type="ECO:0000259" key="7">
    <source>
        <dbReference type="Pfam" id="PF02687"/>
    </source>
</evidence>
<dbReference type="Pfam" id="PF12704">
    <property type="entry name" value="MacB_PCD"/>
    <property type="match status" value="1"/>
</dbReference>
<gene>
    <name evidence="9" type="ORF">PKOR_18265</name>
</gene>
<dbReference type="AlphaFoldDB" id="A0A0E3UYR9"/>
<name>A0A0E3UYR9_9BACT</name>
<feature type="transmembrane region" description="Helical" evidence="6">
    <location>
        <begin position="318"/>
        <end position="347"/>
    </location>
</feature>
<dbReference type="Pfam" id="PF02687">
    <property type="entry name" value="FtsX"/>
    <property type="match status" value="2"/>
</dbReference>
<feature type="domain" description="MacB-like periplasmic core" evidence="8">
    <location>
        <begin position="35"/>
        <end position="244"/>
    </location>
</feature>
<dbReference type="GO" id="GO:0005886">
    <property type="term" value="C:plasma membrane"/>
    <property type="evidence" value="ECO:0007669"/>
    <property type="project" value="UniProtKB-SubCell"/>
</dbReference>
<keyword evidence="2" id="KW-1003">Cell membrane</keyword>
<keyword evidence="5 6" id="KW-0472">Membrane</keyword>
<feature type="transmembrane region" description="Helical" evidence="6">
    <location>
        <begin position="733"/>
        <end position="751"/>
    </location>
</feature>
<evidence type="ECO:0000256" key="3">
    <source>
        <dbReference type="ARBA" id="ARBA00022692"/>
    </source>
</evidence>
<feature type="transmembrane region" description="Helical" evidence="6">
    <location>
        <begin position="786"/>
        <end position="809"/>
    </location>
</feature>